<dbReference type="Pfam" id="PF13735">
    <property type="entry name" value="tRNA_NucTran2_2"/>
    <property type="match status" value="1"/>
</dbReference>
<dbReference type="GO" id="GO:0000166">
    <property type="term" value="F:nucleotide binding"/>
    <property type="evidence" value="ECO:0007669"/>
    <property type="project" value="UniProtKB-KW"/>
</dbReference>
<keyword evidence="7" id="KW-0460">Magnesium</keyword>
<keyword evidence="3" id="KW-0819">tRNA processing</keyword>
<evidence type="ECO:0000256" key="6">
    <source>
        <dbReference type="ARBA" id="ARBA00022741"/>
    </source>
</evidence>
<evidence type="ECO:0000313" key="13">
    <source>
        <dbReference type="EMBL" id="PIS08955.1"/>
    </source>
</evidence>
<dbReference type="SUPFAM" id="SSF81301">
    <property type="entry name" value="Nucleotidyltransferase"/>
    <property type="match status" value="1"/>
</dbReference>
<dbReference type="GO" id="GO:0016779">
    <property type="term" value="F:nucleotidyltransferase activity"/>
    <property type="evidence" value="ECO:0007669"/>
    <property type="project" value="UniProtKB-KW"/>
</dbReference>
<dbReference type="InterPro" id="IPR050264">
    <property type="entry name" value="Bact_CCA-adding_enz_type3_sf"/>
</dbReference>
<feature type="domain" description="tRNA nucleotidyltransferase/poly(A) polymerase RNA and SrmB- binding" evidence="11">
    <location>
        <begin position="208"/>
        <end position="267"/>
    </location>
</feature>
<dbReference type="Pfam" id="PF12627">
    <property type="entry name" value="PolyA_pol_RNAbd"/>
    <property type="match status" value="1"/>
</dbReference>
<dbReference type="GO" id="GO:0008033">
    <property type="term" value="P:tRNA processing"/>
    <property type="evidence" value="ECO:0007669"/>
    <property type="project" value="UniProtKB-KW"/>
</dbReference>
<proteinExistence type="inferred from homology"/>
<comment type="cofactor">
    <cofactor evidence="1">
        <name>Mg(2+)</name>
        <dbReference type="ChEBI" id="CHEBI:18420"/>
    </cofactor>
</comment>
<dbReference type="Proteomes" id="UP000230093">
    <property type="component" value="Unassembled WGS sequence"/>
</dbReference>
<dbReference type="AlphaFoldDB" id="A0A2H0W8Q5"/>
<evidence type="ECO:0000256" key="7">
    <source>
        <dbReference type="ARBA" id="ARBA00022842"/>
    </source>
</evidence>
<dbReference type="InterPro" id="IPR002646">
    <property type="entry name" value="PolA_pol_head_dom"/>
</dbReference>
<evidence type="ECO:0000259" key="12">
    <source>
        <dbReference type="Pfam" id="PF13735"/>
    </source>
</evidence>
<keyword evidence="8 9" id="KW-0694">RNA-binding</keyword>
<evidence type="ECO:0000259" key="11">
    <source>
        <dbReference type="Pfam" id="PF12627"/>
    </source>
</evidence>
<gene>
    <name evidence="13" type="ORF">COT75_03770</name>
</gene>
<keyword evidence="6" id="KW-0547">Nucleotide-binding</keyword>
<evidence type="ECO:0000256" key="8">
    <source>
        <dbReference type="ARBA" id="ARBA00022884"/>
    </source>
</evidence>
<dbReference type="CDD" id="cd00077">
    <property type="entry name" value="HDc"/>
    <property type="match status" value="1"/>
</dbReference>
<dbReference type="InterPro" id="IPR032828">
    <property type="entry name" value="PolyA_RNA-bd"/>
</dbReference>
<evidence type="ECO:0000256" key="4">
    <source>
        <dbReference type="ARBA" id="ARBA00022695"/>
    </source>
</evidence>
<dbReference type="GO" id="GO:0046872">
    <property type="term" value="F:metal ion binding"/>
    <property type="evidence" value="ECO:0007669"/>
    <property type="project" value="UniProtKB-KW"/>
</dbReference>
<sequence length="479" mass="55470">MLKFQIPLLAEKVITKLQKHNHKAYIVGGAIRDILLSKPTYDWDFTTDAKPEQIQKIFPESFYDNKFGTVGITSEELLKQFKLKKDTLKKDNLNPQDILEITTFRSEKGYTDRRRPDKVSWGKDLKEDLKRRDFTINSLALSLIPSSKPINKDEKPLKQKNKWQLIDPFNGQKDLKDKKVKAVGDPNKRFSEDALRMIRAIRIAAELGFTIEEKTLKAIAKNSQLLIHISFERIRDELLKILKSNHPKDGILLLDNSNLLKIILPELLKTKNITQAGHHTKDVWNHSLDSLESCPSPDPIIRLATLLHDVGKPIAYRKKKEKITFYGHEVVGERIVKKIADRLKLSKKQKELFVILVRQHMFAYDSKMTDAAIRRFIQRIGKENINNMMMLRIGDRKGGGSKATSWRLRELQERIGKLMYTPLQIKDMKVNGNDIIKILKIKPGPKVGQTLEKLFKEVLEDSKKNNREYLLKRIKEISS</sequence>
<dbReference type="Gene3D" id="1.10.3090.10">
    <property type="entry name" value="cca-adding enzyme, domain 2"/>
    <property type="match status" value="1"/>
</dbReference>
<dbReference type="EMBL" id="PEZT01000023">
    <property type="protein sequence ID" value="PIS08955.1"/>
    <property type="molecule type" value="Genomic_DNA"/>
</dbReference>
<reference evidence="14" key="1">
    <citation type="submission" date="2017-09" db="EMBL/GenBank/DDBJ databases">
        <title>Depth-based differentiation of microbial function through sediment-hosted aquifers and enrichment of novel symbionts in the deep terrestrial subsurface.</title>
        <authorList>
            <person name="Probst A.J."/>
            <person name="Ladd B."/>
            <person name="Jarett J.K."/>
            <person name="Geller-Mcgrath D.E."/>
            <person name="Sieber C.M.K."/>
            <person name="Emerson J.B."/>
            <person name="Anantharaman K."/>
            <person name="Thomas B.C."/>
            <person name="Malmstrom R."/>
            <person name="Stieglmeier M."/>
            <person name="Klingl A."/>
            <person name="Woyke T."/>
            <person name="Ryan C.M."/>
            <person name="Banfield J.F."/>
        </authorList>
    </citation>
    <scope>NUCLEOTIDE SEQUENCE [LARGE SCALE GENOMIC DNA]</scope>
</reference>
<keyword evidence="4" id="KW-0548">Nucleotidyltransferase</keyword>
<dbReference type="InterPro" id="IPR006675">
    <property type="entry name" value="HDIG_dom"/>
</dbReference>
<dbReference type="Gene3D" id="3.30.460.10">
    <property type="entry name" value="Beta Polymerase, domain 2"/>
    <property type="match status" value="1"/>
</dbReference>
<evidence type="ECO:0000256" key="5">
    <source>
        <dbReference type="ARBA" id="ARBA00022723"/>
    </source>
</evidence>
<dbReference type="PANTHER" id="PTHR46173:SF1">
    <property type="entry name" value="CCA TRNA NUCLEOTIDYLTRANSFERASE 1, MITOCHONDRIAL"/>
    <property type="match status" value="1"/>
</dbReference>
<organism evidence="13 14">
    <name type="scientific">Candidatus Beckwithbacteria bacterium CG10_big_fil_rev_8_21_14_0_10_34_10</name>
    <dbReference type="NCBI Taxonomy" id="1974495"/>
    <lineage>
        <taxon>Bacteria</taxon>
        <taxon>Candidatus Beckwithiibacteriota</taxon>
    </lineage>
</organism>
<evidence type="ECO:0000256" key="3">
    <source>
        <dbReference type="ARBA" id="ARBA00022694"/>
    </source>
</evidence>
<dbReference type="Gene3D" id="1.10.246.80">
    <property type="match status" value="1"/>
</dbReference>
<name>A0A2H0W8Q5_9BACT</name>
<dbReference type="InterPro" id="IPR043519">
    <property type="entry name" value="NT_sf"/>
</dbReference>
<dbReference type="InterPro" id="IPR032810">
    <property type="entry name" value="CCA-adding_enz_C"/>
</dbReference>
<evidence type="ECO:0008006" key="15">
    <source>
        <dbReference type="Google" id="ProtNLM"/>
    </source>
</evidence>
<dbReference type="NCBIfam" id="TIGR00277">
    <property type="entry name" value="HDIG"/>
    <property type="match status" value="1"/>
</dbReference>
<dbReference type="InterPro" id="IPR003607">
    <property type="entry name" value="HD/PDEase_dom"/>
</dbReference>
<keyword evidence="5" id="KW-0479">Metal-binding</keyword>
<dbReference type="Pfam" id="PF01743">
    <property type="entry name" value="PolyA_pol"/>
    <property type="match status" value="1"/>
</dbReference>
<protein>
    <recommendedName>
        <fullName evidence="15">HD domain-containing protein</fullName>
    </recommendedName>
</protein>
<comment type="caution">
    <text evidence="13">The sequence shown here is derived from an EMBL/GenBank/DDBJ whole genome shotgun (WGS) entry which is preliminary data.</text>
</comment>
<dbReference type="PANTHER" id="PTHR46173">
    <property type="entry name" value="CCA TRNA NUCLEOTIDYLTRANSFERASE 1, MITOCHONDRIAL"/>
    <property type="match status" value="1"/>
</dbReference>
<evidence type="ECO:0000256" key="1">
    <source>
        <dbReference type="ARBA" id="ARBA00001946"/>
    </source>
</evidence>
<dbReference type="CDD" id="cd05398">
    <property type="entry name" value="NT_ClassII-CCAase"/>
    <property type="match status" value="1"/>
</dbReference>
<evidence type="ECO:0000313" key="14">
    <source>
        <dbReference type="Proteomes" id="UP000230093"/>
    </source>
</evidence>
<dbReference type="GO" id="GO:0000049">
    <property type="term" value="F:tRNA binding"/>
    <property type="evidence" value="ECO:0007669"/>
    <property type="project" value="TreeGrafter"/>
</dbReference>
<keyword evidence="2 9" id="KW-0808">Transferase</keyword>
<accession>A0A2H0W8Q5</accession>
<feature type="domain" description="Poly A polymerase head" evidence="10">
    <location>
        <begin position="24"/>
        <end position="180"/>
    </location>
</feature>
<evidence type="ECO:0000259" key="10">
    <source>
        <dbReference type="Pfam" id="PF01743"/>
    </source>
</evidence>
<dbReference type="SUPFAM" id="SSF81891">
    <property type="entry name" value="Poly A polymerase C-terminal region-like"/>
    <property type="match status" value="1"/>
</dbReference>
<evidence type="ECO:0000256" key="2">
    <source>
        <dbReference type="ARBA" id="ARBA00022679"/>
    </source>
</evidence>
<feature type="domain" description="CCA-adding enzyme C-terminal" evidence="12">
    <location>
        <begin position="342"/>
        <end position="472"/>
    </location>
</feature>
<evidence type="ECO:0000256" key="9">
    <source>
        <dbReference type="RuleBase" id="RU003953"/>
    </source>
</evidence>
<comment type="similarity">
    <text evidence="9">Belongs to the tRNA nucleotidyltransferase/poly(A) polymerase family.</text>
</comment>